<dbReference type="InterPro" id="IPR017441">
    <property type="entry name" value="Protein_kinase_ATP_BS"/>
</dbReference>
<dbReference type="SUPFAM" id="SSF56112">
    <property type="entry name" value="Protein kinase-like (PK-like)"/>
    <property type="match status" value="2"/>
</dbReference>
<evidence type="ECO:0000313" key="12">
    <source>
        <dbReference type="Proteomes" id="UP000001937"/>
    </source>
</evidence>
<dbReference type="Proteomes" id="UP000001937">
    <property type="component" value="Chromosome"/>
</dbReference>
<evidence type="ECO:0000256" key="7">
    <source>
        <dbReference type="PROSITE-ProRule" id="PRU10141"/>
    </source>
</evidence>
<evidence type="ECO:0000256" key="1">
    <source>
        <dbReference type="ARBA" id="ARBA00012513"/>
    </source>
</evidence>
<dbReference type="KEGG" id="fra:Francci3_2952"/>
<feature type="region of interest" description="Disordered" evidence="8">
    <location>
        <begin position="976"/>
        <end position="1007"/>
    </location>
</feature>
<dbReference type="InterPro" id="IPR049832">
    <property type="entry name" value="BREX_PglW"/>
</dbReference>
<dbReference type="EC" id="2.7.11.1" evidence="1"/>
<dbReference type="PROSITE" id="PS50965">
    <property type="entry name" value="NERD"/>
    <property type="match status" value="1"/>
</dbReference>
<feature type="binding site" evidence="7">
    <location>
        <position position="535"/>
    </location>
    <ligand>
        <name>ATP</name>
        <dbReference type="ChEBI" id="CHEBI:30616"/>
    </ligand>
</feature>
<evidence type="ECO:0000256" key="6">
    <source>
        <dbReference type="ARBA" id="ARBA00022840"/>
    </source>
</evidence>
<name>Q2J8T2_FRACC</name>
<evidence type="ECO:0000256" key="8">
    <source>
        <dbReference type="SAM" id="MobiDB-lite"/>
    </source>
</evidence>
<protein>
    <recommendedName>
        <fullName evidence="1">non-specific serine/threonine protein kinase</fullName>
        <ecNumber evidence="1">2.7.11.1</ecNumber>
    </recommendedName>
</protein>
<keyword evidence="12" id="KW-1185">Reference proteome</keyword>
<evidence type="ECO:0000313" key="11">
    <source>
        <dbReference type="EMBL" id="ABD12310.1"/>
    </source>
</evidence>
<proteinExistence type="predicted"/>
<dbReference type="HOGENOM" id="CLU_005315_0_0_11"/>
<keyword evidence="4 7" id="KW-0547">Nucleotide-binding</keyword>
<evidence type="ECO:0000256" key="2">
    <source>
        <dbReference type="ARBA" id="ARBA00022527"/>
    </source>
</evidence>
<dbReference type="Pfam" id="PF08378">
    <property type="entry name" value="NERD"/>
    <property type="match status" value="1"/>
</dbReference>
<evidence type="ECO:0000256" key="3">
    <source>
        <dbReference type="ARBA" id="ARBA00022679"/>
    </source>
</evidence>
<feature type="domain" description="Protein kinase" evidence="9">
    <location>
        <begin position="508"/>
        <end position="765"/>
    </location>
</feature>
<keyword evidence="5 11" id="KW-0418">Kinase</keyword>
<dbReference type="STRING" id="106370.Francci3_2952"/>
<keyword evidence="6 7" id="KW-0067">ATP-binding</keyword>
<dbReference type="InterPro" id="IPR000719">
    <property type="entry name" value="Prot_kinase_dom"/>
</dbReference>
<dbReference type="PROSITE" id="PS50011">
    <property type="entry name" value="PROTEIN_KINASE_DOM"/>
    <property type="match status" value="2"/>
</dbReference>
<feature type="domain" description="NERD" evidence="10">
    <location>
        <begin position="12"/>
        <end position="126"/>
    </location>
</feature>
<evidence type="ECO:0000256" key="4">
    <source>
        <dbReference type="ARBA" id="ARBA00022741"/>
    </source>
</evidence>
<dbReference type="eggNOG" id="COG0515">
    <property type="taxonomic scope" value="Bacteria"/>
</dbReference>
<dbReference type="PhylomeDB" id="Q2J8T2"/>
<dbReference type="EMBL" id="CP000249">
    <property type="protein sequence ID" value="ABD12310.1"/>
    <property type="molecule type" value="Genomic_DNA"/>
</dbReference>
<feature type="domain" description="Protein kinase" evidence="9">
    <location>
        <begin position="196"/>
        <end position="478"/>
    </location>
</feature>
<dbReference type="RefSeq" id="WP_011437338.1">
    <property type="nucleotide sequence ID" value="NC_007777.1"/>
</dbReference>
<reference evidence="11 12" key="1">
    <citation type="journal article" date="2007" name="Genome Res.">
        <title>Genome characteristics of facultatively symbiotic Frankia sp. strains reflect host range and host plant biogeography.</title>
        <authorList>
            <person name="Normand P."/>
            <person name="Lapierre P."/>
            <person name="Tisa L.S."/>
            <person name="Gogarten J.P."/>
            <person name="Alloisio N."/>
            <person name="Bagnarol E."/>
            <person name="Bassi C.A."/>
            <person name="Berry A.M."/>
            <person name="Bickhart D.M."/>
            <person name="Choisne N."/>
            <person name="Couloux A."/>
            <person name="Cournoyer B."/>
            <person name="Cruveiller S."/>
            <person name="Daubin V."/>
            <person name="Demange N."/>
            <person name="Francino M.P."/>
            <person name="Goltsman E."/>
            <person name="Huang Y."/>
            <person name="Kopp O.R."/>
            <person name="Labarre L."/>
            <person name="Lapidus A."/>
            <person name="Lavire C."/>
            <person name="Marechal J."/>
            <person name="Martinez M."/>
            <person name="Mastronunzio J.E."/>
            <person name="Mullin B.C."/>
            <person name="Niemann J."/>
            <person name="Pujic P."/>
            <person name="Rawnsley T."/>
            <person name="Rouy Z."/>
            <person name="Schenowitz C."/>
            <person name="Sellstedt A."/>
            <person name="Tavares F."/>
            <person name="Tomkins J.P."/>
            <person name="Vallenet D."/>
            <person name="Valverde C."/>
            <person name="Wall L.G."/>
            <person name="Wang Y."/>
            <person name="Medigue C."/>
            <person name="Benson D.R."/>
        </authorList>
    </citation>
    <scope>NUCLEOTIDE SEQUENCE [LARGE SCALE GENOMIC DNA]</scope>
    <source>
        <strain evidence="12">DSM 45818 / CECT 9043 / CcI3</strain>
    </source>
</reference>
<dbReference type="PROSITE" id="PS00107">
    <property type="entry name" value="PROTEIN_KINASE_ATP"/>
    <property type="match status" value="1"/>
</dbReference>
<sequence>MDDERWTQCTPSEYAWERAALSYLKAQLPTGDPYRAWANAEFLGSDGSVNEVDLLLVLPAGIVVLEIKSWSGVLVGDAGTWRQSHRAPVDNPVIGANRKARKLKSLLVSRPAMRGRRVPWVEGAVFLSDARLEIRLVPEGRAHVFGRHDQTQLPSFLDFARQPGRVDGELSNALARAVDQAGIRPSQRARTVGSLRLELPAFQEGVGWQDFLARNQRFPDDRPRRVRIYLASGVESVHQRDQLVRAAEREYLALRGIDYPGIAAPIDFVEHDLGPALVFPHDPELIRLDHFLQEHERELSFDDRLALLRVLAETMAYAHRRVLTHRGLSPRCVWVRRRSDRFALQITDWQTASRGSESTSGIPSTTGPATSTGGYVELADDAAAAYFAPEWSWGTAKGVTLDVFGVGAIAYRIFTGKPPAASSGELSRRLSEHNRLLLAEQVDAVSEELNKLVARATEADPEQRTRDMAAFLLDLDLVRERLAAIAEEAPVVVDPLEAEAGAELEGGFSVLGRLGRGSTALALLVERDGGRAVLKVSLDRDRDPRLVAEAETLRTLSEHPGVVQLLSDGVIDVGPRRALLITSAGERTLAQELRERGRLQPEWLQGWGDDLLEIVQHLQRAGLAHRDIKPDNLGVAERGGRGKKRQLVLFDFSLAKEPLEAIEAGTRPYLDPFLGRGERRRWDQAAERYAAAVTLYEMATARRPEYGTHGGHPSFVDADVAIEPELFDRSYATGLTEFFRRALHRDVRQRFDTAEDMRRAWNAILAEPASVVPQPPSARISRDTPIGAAGLSRPVLSVFERLSIDTVGGALDLSPAQVVWLPGIGTKTRQQLRADLDRLAGQVTSSPAERPTEPTLLDRVAAGLIPRATDRAVAEALLGLGEQGGNAWTSVRDAAKALDREQRTVRQAVARFERHWLALDGMRELRDTIVKVVESVGGVASARHCAAALLDFQGSTVEEPLRSRLAEAVVRAAIDAELADDSPRDDTTHDTTHDASGGSEMGGDPRLVYSREPNGILVAAGPARAGDGPSTADRLDWASRLGGAADDLAGADPLPAPARVIETLRAVRAPGDTDPSLIFPERLLDVAMIASENAAVTPRLEVYPRGLDAGRALRLAAGALYGRTELTPEQVAERIIVRFPHAGALPGRPELDALLDAAGVPLCWDDEKKRYVTRRIEVTGLTSLVTSRGTRPRWSTGAGAAWTTMGWRRVSDEVLAADDRLTRSLVDGGWLVLSVPPRRLARAERCLAAQDVTVVDAEQALLAGMREFCAQHRVQWSIVLAADAADRSSRDWANLSRVAQAGLAGVRASIEAAGPAVLITNAGVVARYDPALVVLDELRASVRMTTETSPVRTVWLLVPWADVDKQPLLDGGAPVPQFGNQGLALSEEWIVRHESRLADGAEGGAA</sequence>
<dbReference type="NCBIfam" id="NF033442">
    <property type="entry name" value="BREX_PglW"/>
    <property type="match status" value="1"/>
</dbReference>
<dbReference type="InterPro" id="IPR011009">
    <property type="entry name" value="Kinase-like_dom_sf"/>
</dbReference>
<feature type="compositionally biased region" description="Low complexity" evidence="8">
    <location>
        <begin position="355"/>
        <end position="373"/>
    </location>
</feature>
<organism evidence="11 12">
    <name type="scientific">Frankia casuarinae (strain DSM 45818 / CECT 9043 / HFP020203 / CcI3)</name>
    <dbReference type="NCBI Taxonomy" id="106370"/>
    <lineage>
        <taxon>Bacteria</taxon>
        <taxon>Bacillati</taxon>
        <taxon>Actinomycetota</taxon>
        <taxon>Actinomycetes</taxon>
        <taxon>Frankiales</taxon>
        <taxon>Frankiaceae</taxon>
        <taxon>Frankia</taxon>
    </lineage>
</organism>
<dbReference type="InterPro" id="IPR011528">
    <property type="entry name" value="NERD"/>
</dbReference>
<feature type="region of interest" description="Disordered" evidence="8">
    <location>
        <begin position="354"/>
        <end position="373"/>
    </location>
</feature>
<dbReference type="GO" id="GO:0005524">
    <property type="term" value="F:ATP binding"/>
    <property type="evidence" value="ECO:0007669"/>
    <property type="project" value="UniProtKB-UniRule"/>
</dbReference>
<dbReference type="Gene3D" id="1.10.510.10">
    <property type="entry name" value="Transferase(Phosphotransferase) domain 1"/>
    <property type="match status" value="2"/>
</dbReference>
<evidence type="ECO:0000259" key="9">
    <source>
        <dbReference type="PROSITE" id="PS50011"/>
    </source>
</evidence>
<evidence type="ECO:0000256" key="5">
    <source>
        <dbReference type="ARBA" id="ARBA00022777"/>
    </source>
</evidence>
<keyword evidence="2 11" id="KW-0723">Serine/threonine-protein kinase</keyword>
<evidence type="ECO:0000259" key="10">
    <source>
        <dbReference type="PROSITE" id="PS50965"/>
    </source>
</evidence>
<dbReference type="PANTHER" id="PTHR43289:SF6">
    <property type="entry name" value="SERINE_THREONINE-PROTEIN KINASE NEKL-3"/>
    <property type="match status" value="1"/>
</dbReference>
<dbReference type="SMART" id="SM00220">
    <property type="entry name" value="S_TKc"/>
    <property type="match status" value="1"/>
</dbReference>
<dbReference type="PANTHER" id="PTHR43289">
    <property type="entry name" value="MITOGEN-ACTIVATED PROTEIN KINASE KINASE KINASE 20-RELATED"/>
    <property type="match status" value="1"/>
</dbReference>
<dbReference type="Pfam" id="PF00069">
    <property type="entry name" value="Pkinase"/>
    <property type="match status" value="2"/>
</dbReference>
<keyword evidence="3" id="KW-0808">Transferase</keyword>
<dbReference type="GO" id="GO:0004674">
    <property type="term" value="F:protein serine/threonine kinase activity"/>
    <property type="evidence" value="ECO:0007669"/>
    <property type="project" value="UniProtKB-KW"/>
</dbReference>
<gene>
    <name evidence="11" type="ordered locus">Francci3_2952</name>
</gene>
<feature type="compositionally biased region" description="Basic and acidic residues" evidence="8">
    <location>
        <begin position="981"/>
        <end position="993"/>
    </location>
</feature>
<accession>Q2J8T2</accession>